<protein>
    <submittedName>
        <fullName evidence="2">Uncharacterized protein</fullName>
    </submittedName>
</protein>
<dbReference type="Proteomes" id="UP001175000">
    <property type="component" value="Unassembled WGS sequence"/>
</dbReference>
<keyword evidence="3" id="KW-1185">Reference proteome</keyword>
<evidence type="ECO:0000313" key="3">
    <source>
        <dbReference type="Proteomes" id="UP001175000"/>
    </source>
</evidence>
<feature type="region of interest" description="Disordered" evidence="1">
    <location>
        <begin position="240"/>
        <end position="318"/>
    </location>
</feature>
<sequence length="371" mass="40551">MHMHTHHTHTQTPSFPFPLSLSLYISPFLFPQTLTHAHMHTCTPPHPPLSLRPRLSSPATLHLSYPLPPFLTHTQALSLSSMFIYLTFCREKLGYMNERALGHPCIILDRLSPKSNHVLITSVSAYSVEQNGGQPPWEQYHHRYKNPASFRSFSGCQRYNTNVPPLRLVDGQAMPKPKASWVYTENLYVVPLSVIGVFTKSKTQLRMCQDSLDELMSFMANRHPNSNKLEAAMRRLRLAEPAVSTAGSGDSAPAQQSTGYRVTESKWNPSSTGSCQGKNLTSGSWRPANPAGAAPVASPSPPPTILPSKADSARPVPAAATTITTAASTPDRATTPAPVTANRSWASIAKAKAAPVSRAQNWTTASTVRVW</sequence>
<organism evidence="2 3">
    <name type="scientific">Immersiella caudata</name>
    <dbReference type="NCBI Taxonomy" id="314043"/>
    <lineage>
        <taxon>Eukaryota</taxon>
        <taxon>Fungi</taxon>
        <taxon>Dikarya</taxon>
        <taxon>Ascomycota</taxon>
        <taxon>Pezizomycotina</taxon>
        <taxon>Sordariomycetes</taxon>
        <taxon>Sordariomycetidae</taxon>
        <taxon>Sordariales</taxon>
        <taxon>Lasiosphaeriaceae</taxon>
        <taxon>Immersiella</taxon>
    </lineage>
</organism>
<dbReference type="AlphaFoldDB" id="A0AA39WRV3"/>
<reference evidence="2" key="1">
    <citation type="submission" date="2023-06" db="EMBL/GenBank/DDBJ databases">
        <title>Genome-scale phylogeny and comparative genomics of the fungal order Sordariales.</title>
        <authorList>
            <consortium name="Lawrence Berkeley National Laboratory"/>
            <person name="Hensen N."/>
            <person name="Bonometti L."/>
            <person name="Westerberg I."/>
            <person name="Brannstrom I.O."/>
            <person name="Guillou S."/>
            <person name="Cros-Aarteil S."/>
            <person name="Calhoun S."/>
            <person name="Haridas S."/>
            <person name="Kuo A."/>
            <person name="Mondo S."/>
            <person name="Pangilinan J."/>
            <person name="Riley R."/>
            <person name="Labutti K."/>
            <person name="Andreopoulos B."/>
            <person name="Lipzen A."/>
            <person name="Chen C."/>
            <person name="Yanf M."/>
            <person name="Daum C."/>
            <person name="Ng V."/>
            <person name="Clum A."/>
            <person name="Steindorff A."/>
            <person name="Ohm R."/>
            <person name="Martin F."/>
            <person name="Silar P."/>
            <person name="Natvig D."/>
            <person name="Lalanne C."/>
            <person name="Gautier V."/>
            <person name="Ament-Velasquez S.L."/>
            <person name="Kruys A."/>
            <person name="Hutchinson M.I."/>
            <person name="Powell A.J."/>
            <person name="Barry K."/>
            <person name="Miller A.N."/>
            <person name="Grigoriev I.V."/>
            <person name="Debuchy R."/>
            <person name="Gladieux P."/>
            <person name="Thoren M.H."/>
            <person name="Johannesson H."/>
        </authorList>
    </citation>
    <scope>NUCLEOTIDE SEQUENCE</scope>
    <source>
        <strain evidence="2">CBS 606.72</strain>
    </source>
</reference>
<feature type="compositionally biased region" description="Low complexity" evidence="1">
    <location>
        <begin position="287"/>
        <end position="297"/>
    </location>
</feature>
<name>A0AA39WRV3_9PEZI</name>
<feature type="compositionally biased region" description="Polar residues" evidence="1">
    <location>
        <begin position="245"/>
        <end position="284"/>
    </location>
</feature>
<evidence type="ECO:0000256" key="1">
    <source>
        <dbReference type="SAM" id="MobiDB-lite"/>
    </source>
</evidence>
<comment type="caution">
    <text evidence="2">The sequence shown here is derived from an EMBL/GenBank/DDBJ whole genome shotgun (WGS) entry which is preliminary data.</text>
</comment>
<gene>
    <name evidence="2" type="ORF">B0T14DRAFT_225737</name>
</gene>
<dbReference type="EMBL" id="JAULSU010000004">
    <property type="protein sequence ID" value="KAK0620205.1"/>
    <property type="molecule type" value="Genomic_DNA"/>
</dbReference>
<accession>A0AA39WRV3</accession>
<evidence type="ECO:0000313" key="2">
    <source>
        <dbReference type="EMBL" id="KAK0620205.1"/>
    </source>
</evidence>
<proteinExistence type="predicted"/>